<sequence length="164" mass="18650">MQKSSVSFIILSGIFMALTIIFTHIFAIQTPFMRFSFGFLPIAVYAINAGSFKTAIMAGLADILGCLLFEPGLYYPGFTISSIITGLIYGYFFSRKNITLPVMGGCFLLTFLLVDLFLNTFWLTQLYHKAATVFLYGRFIKGIVLLPIHIWLFYIIYKVIIKYK</sequence>
<accession>A0A840UEC7</accession>
<feature type="transmembrane region" description="Helical" evidence="1">
    <location>
        <begin position="100"/>
        <end position="123"/>
    </location>
</feature>
<protein>
    <submittedName>
        <fullName evidence="2">ECF transporter S component (Folate family)</fullName>
    </submittedName>
</protein>
<keyword evidence="1" id="KW-0812">Transmembrane</keyword>
<dbReference type="Proteomes" id="UP000559117">
    <property type="component" value="Unassembled WGS sequence"/>
</dbReference>
<evidence type="ECO:0000313" key="2">
    <source>
        <dbReference type="EMBL" id="MBB5335466.1"/>
    </source>
</evidence>
<dbReference type="NCBIfam" id="TIGR04518">
    <property type="entry name" value="ECF_S_folT_fam"/>
    <property type="match status" value="1"/>
</dbReference>
<dbReference type="InterPro" id="IPR024529">
    <property type="entry name" value="ECF_trnsprt_substrate-spec"/>
</dbReference>
<dbReference type="Pfam" id="PF12822">
    <property type="entry name" value="ECF_trnsprt"/>
    <property type="match status" value="1"/>
</dbReference>
<proteinExistence type="predicted"/>
<evidence type="ECO:0000313" key="3">
    <source>
        <dbReference type="Proteomes" id="UP000559117"/>
    </source>
</evidence>
<gene>
    <name evidence="2" type="ORF">HNR32_000591</name>
</gene>
<name>A0A840UEC7_9FIRM</name>
<evidence type="ECO:0000256" key="1">
    <source>
        <dbReference type="SAM" id="Phobius"/>
    </source>
</evidence>
<dbReference type="Gene3D" id="1.10.1760.20">
    <property type="match status" value="1"/>
</dbReference>
<dbReference type="AlphaFoldDB" id="A0A840UEC7"/>
<comment type="caution">
    <text evidence="2">The sequence shown here is derived from an EMBL/GenBank/DDBJ whole genome shotgun (WGS) entry which is preliminary data.</text>
</comment>
<keyword evidence="1" id="KW-1133">Transmembrane helix</keyword>
<dbReference type="RefSeq" id="WP_311636348.1">
    <property type="nucleotide sequence ID" value="NZ_JACHFH010000005.1"/>
</dbReference>
<organism evidence="2 3">
    <name type="scientific">Pectinatus brassicae</name>
    <dbReference type="NCBI Taxonomy" id="862415"/>
    <lineage>
        <taxon>Bacteria</taxon>
        <taxon>Bacillati</taxon>
        <taxon>Bacillota</taxon>
        <taxon>Negativicutes</taxon>
        <taxon>Selenomonadales</taxon>
        <taxon>Selenomonadaceae</taxon>
        <taxon>Pectinatus</taxon>
    </lineage>
</organism>
<feature type="transmembrane region" description="Helical" evidence="1">
    <location>
        <begin position="6"/>
        <end position="27"/>
    </location>
</feature>
<reference evidence="2 3" key="1">
    <citation type="submission" date="2020-08" db="EMBL/GenBank/DDBJ databases">
        <title>Genomic Encyclopedia of Type Strains, Phase IV (KMG-IV): sequencing the most valuable type-strain genomes for metagenomic binning, comparative biology and taxonomic classification.</title>
        <authorList>
            <person name="Goeker M."/>
        </authorList>
    </citation>
    <scope>NUCLEOTIDE SEQUENCE [LARGE SCALE GENOMIC DNA]</scope>
    <source>
        <strain evidence="2 3">DSM 24661</strain>
    </source>
</reference>
<keyword evidence="3" id="KW-1185">Reference proteome</keyword>
<feature type="transmembrane region" description="Helical" evidence="1">
    <location>
        <begin position="135"/>
        <end position="157"/>
    </location>
</feature>
<feature type="transmembrane region" description="Helical" evidence="1">
    <location>
        <begin position="39"/>
        <end position="61"/>
    </location>
</feature>
<dbReference type="GO" id="GO:0022857">
    <property type="term" value="F:transmembrane transporter activity"/>
    <property type="evidence" value="ECO:0007669"/>
    <property type="project" value="InterPro"/>
</dbReference>
<keyword evidence="1" id="KW-0472">Membrane</keyword>
<dbReference type="InterPro" id="IPR030949">
    <property type="entry name" value="ECF_S_folate_fam"/>
</dbReference>
<feature type="transmembrane region" description="Helical" evidence="1">
    <location>
        <begin position="73"/>
        <end position="93"/>
    </location>
</feature>
<dbReference type="EMBL" id="JACHFH010000005">
    <property type="protein sequence ID" value="MBB5335466.1"/>
    <property type="molecule type" value="Genomic_DNA"/>
</dbReference>